<dbReference type="SUPFAM" id="SSF48403">
    <property type="entry name" value="Ankyrin repeat"/>
    <property type="match status" value="1"/>
</dbReference>
<dbReference type="SMART" id="SM00248">
    <property type="entry name" value="ANK"/>
    <property type="match status" value="9"/>
</dbReference>
<feature type="repeat" description="ANK" evidence="3">
    <location>
        <begin position="223"/>
        <end position="255"/>
    </location>
</feature>
<keyword evidence="1" id="KW-0677">Repeat</keyword>
<dbReference type="InterPro" id="IPR036770">
    <property type="entry name" value="Ankyrin_rpt-contain_sf"/>
</dbReference>
<feature type="compositionally biased region" description="Basic and acidic residues" evidence="4">
    <location>
        <begin position="700"/>
        <end position="709"/>
    </location>
</feature>
<sequence>MAAVYGRQRDKRGWCLSHFAASAGCLPVLKAAGRADIGLLSAVKPTCRQSVVHDACINNRLACLKYLLRKRVPAGGGDKTGDTPLHWTAFRGFRECAVELLEHGHGVDVSQLNNDQGTALHSAANNGDAVLGQLLLRAGCDPDQPLADGNRPVHNCAFEGHTEFLTMLLESRCNIFLTNNMGRTVLHEAASNGHVGVMRMLLTFLQELPGPDRQHILDAPDSRGDTALHWAVCKNHAESAHALLEAGASRDVTNESGGTVLHAAVDNHSISCLKLLLLWRFDPNSLTRIAATGAEVTVLMVAAEKGDAEAIQLLLDFQADPSAVSDSGWTALHGACSAHETRAAEILIEGGARLDLLDDSGRPPLGPIRRMKAKHLLAAIGVLGDDAIQALASVWSRSDVAAWPPLRGAPATSTPSDAGSSLPGHGPHASSRASSSKLPGLARAVSDPWTSASLAPAPHHWRGFAAFFRDEMFADVRLKSRDGRAVPAHRVVLAARCPTLAAMLSSGLMESTQRTICLDVSGEVLAALTQHIYGTELHVPSSLGTVGDICVAAGEYQLRGLVVDVEVAVIKGLVPETLASAFVLAKEHGMMLLEAACIHLACTAAAGAAFQKVLDRAATAWEAADEALAGASSPLRLEAEAEAVSNLLHATLRQSKATILRVKPYLEQALTGAEPGRQGAGPVVTSDPGMASSHLRAQRPRREPVDPAA</sequence>
<feature type="repeat" description="ANK" evidence="3">
    <location>
        <begin position="148"/>
        <end position="180"/>
    </location>
</feature>
<feature type="repeat" description="ANK" evidence="3">
    <location>
        <begin position="327"/>
        <end position="359"/>
    </location>
</feature>
<keyword evidence="2 3" id="KW-0040">ANK repeat</keyword>
<dbReference type="PROSITE" id="PS50097">
    <property type="entry name" value="BTB"/>
    <property type="match status" value="1"/>
</dbReference>
<evidence type="ECO:0000313" key="6">
    <source>
        <dbReference type="EMBL" id="KAA0156732.1"/>
    </source>
</evidence>
<dbReference type="PANTHER" id="PTHR24198">
    <property type="entry name" value="ANKYRIN REPEAT AND PROTEIN KINASE DOMAIN-CONTAINING PROTEIN"/>
    <property type="match status" value="1"/>
</dbReference>
<reference evidence="6 7" key="1">
    <citation type="submission" date="2019-07" db="EMBL/GenBank/DDBJ databases">
        <title>Genomes of Cafeteria roenbergensis.</title>
        <authorList>
            <person name="Fischer M.G."/>
            <person name="Hackl T."/>
            <person name="Roman M."/>
        </authorList>
    </citation>
    <scope>NUCLEOTIDE SEQUENCE [LARGE SCALE GENOMIC DNA]</scope>
    <source>
        <strain evidence="6 7">BVI</strain>
    </source>
</reference>
<evidence type="ECO:0000256" key="4">
    <source>
        <dbReference type="SAM" id="MobiDB-lite"/>
    </source>
</evidence>
<dbReference type="PROSITE" id="PS50297">
    <property type="entry name" value="ANK_REP_REGION"/>
    <property type="match status" value="4"/>
</dbReference>
<protein>
    <recommendedName>
        <fullName evidence="5">BTB domain-containing protein</fullName>
    </recommendedName>
</protein>
<dbReference type="AlphaFoldDB" id="A0A5A8CUA4"/>
<proteinExistence type="predicted"/>
<dbReference type="Proteomes" id="UP000323011">
    <property type="component" value="Unassembled WGS sequence"/>
</dbReference>
<feature type="repeat" description="ANK" evidence="3">
    <location>
        <begin position="80"/>
        <end position="112"/>
    </location>
</feature>
<feature type="repeat" description="ANK" evidence="3">
    <location>
        <begin position="181"/>
        <end position="202"/>
    </location>
</feature>
<feature type="repeat" description="ANK" evidence="3">
    <location>
        <begin position="294"/>
        <end position="326"/>
    </location>
</feature>
<evidence type="ECO:0000256" key="3">
    <source>
        <dbReference type="PROSITE-ProRule" id="PRU00023"/>
    </source>
</evidence>
<dbReference type="Pfam" id="PF12796">
    <property type="entry name" value="Ank_2"/>
    <property type="match status" value="4"/>
</dbReference>
<dbReference type="SMART" id="SM00225">
    <property type="entry name" value="BTB"/>
    <property type="match status" value="1"/>
</dbReference>
<feature type="region of interest" description="Disordered" evidence="4">
    <location>
        <begin position="671"/>
        <end position="709"/>
    </location>
</feature>
<dbReference type="PROSITE" id="PS50088">
    <property type="entry name" value="ANK_REPEAT"/>
    <property type="match status" value="7"/>
</dbReference>
<evidence type="ECO:0000313" key="7">
    <source>
        <dbReference type="Proteomes" id="UP000323011"/>
    </source>
</evidence>
<dbReference type="EMBL" id="VLTN01000003">
    <property type="protein sequence ID" value="KAA0156732.1"/>
    <property type="molecule type" value="Genomic_DNA"/>
</dbReference>
<name>A0A5A8CUA4_CAFRO</name>
<dbReference type="InterPro" id="IPR002110">
    <property type="entry name" value="Ankyrin_rpt"/>
</dbReference>
<comment type="caution">
    <text evidence="6">The sequence shown here is derived from an EMBL/GenBank/DDBJ whole genome shotgun (WGS) entry which is preliminary data.</text>
</comment>
<dbReference type="Pfam" id="PF00651">
    <property type="entry name" value="BTB"/>
    <property type="match status" value="1"/>
</dbReference>
<dbReference type="PANTHER" id="PTHR24198:SF165">
    <property type="entry name" value="ANKYRIN REPEAT-CONTAINING PROTEIN-RELATED"/>
    <property type="match status" value="1"/>
</dbReference>
<keyword evidence="7" id="KW-1185">Reference proteome</keyword>
<dbReference type="Gene3D" id="1.25.40.20">
    <property type="entry name" value="Ankyrin repeat-containing domain"/>
    <property type="match status" value="3"/>
</dbReference>
<feature type="repeat" description="ANK" evidence="3">
    <location>
        <begin position="115"/>
        <end position="143"/>
    </location>
</feature>
<accession>A0A5A8CUA4</accession>
<dbReference type="SUPFAM" id="SSF54695">
    <property type="entry name" value="POZ domain"/>
    <property type="match status" value="1"/>
</dbReference>
<evidence type="ECO:0000256" key="1">
    <source>
        <dbReference type="ARBA" id="ARBA00022737"/>
    </source>
</evidence>
<feature type="domain" description="BTB" evidence="5">
    <location>
        <begin position="474"/>
        <end position="541"/>
    </location>
</feature>
<evidence type="ECO:0000256" key="2">
    <source>
        <dbReference type="ARBA" id="ARBA00023043"/>
    </source>
</evidence>
<dbReference type="PROSITE" id="PS51257">
    <property type="entry name" value="PROKAR_LIPOPROTEIN"/>
    <property type="match status" value="1"/>
</dbReference>
<evidence type="ECO:0000259" key="5">
    <source>
        <dbReference type="PROSITE" id="PS50097"/>
    </source>
</evidence>
<gene>
    <name evidence="6" type="ORF">FNF29_00843</name>
</gene>
<dbReference type="InterPro" id="IPR011333">
    <property type="entry name" value="SKP1/BTB/POZ_sf"/>
</dbReference>
<dbReference type="InterPro" id="IPR000210">
    <property type="entry name" value="BTB/POZ_dom"/>
</dbReference>
<feature type="region of interest" description="Disordered" evidence="4">
    <location>
        <begin position="406"/>
        <end position="438"/>
    </location>
</feature>
<organism evidence="6 7">
    <name type="scientific">Cafeteria roenbergensis</name>
    <name type="common">Marine flagellate</name>
    <dbReference type="NCBI Taxonomy" id="33653"/>
    <lineage>
        <taxon>Eukaryota</taxon>
        <taxon>Sar</taxon>
        <taxon>Stramenopiles</taxon>
        <taxon>Bigyra</taxon>
        <taxon>Opalozoa</taxon>
        <taxon>Bicosoecida</taxon>
        <taxon>Cafeteriaceae</taxon>
        <taxon>Cafeteria</taxon>
    </lineage>
</organism>
<dbReference type="Gene3D" id="3.30.710.10">
    <property type="entry name" value="Potassium Channel Kv1.1, Chain A"/>
    <property type="match status" value="1"/>
</dbReference>